<organism evidence="5 6">
    <name type="scientific">Blomia tropicalis</name>
    <name type="common">Mite</name>
    <dbReference type="NCBI Taxonomy" id="40697"/>
    <lineage>
        <taxon>Eukaryota</taxon>
        <taxon>Metazoa</taxon>
        <taxon>Ecdysozoa</taxon>
        <taxon>Arthropoda</taxon>
        <taxon>Chelicerata</taxon>
        <taxon>Arachnida</taxon>
        <taxon>Acari</taxon>
        <taxon>Acariformes</taxon>
        <taxon>Sarcoptiformes</taxon>
        <taxon>Astigmata</taxon>
        <taxon>Glycyphagoidea</taxon>
        <taxon>Echimyopodidae</taxon>
        <taxon>Blomia</taxon>
    </lineage>
</organism>
<feature type="coiled-coil region" evidence="1">
    <location>
        <begin position="1240"/>
        <end position="1353"/>
    </location>
</feature>
<feature type="coiled-coil region" evidence="1">
    <location>
        <begin position="1167"/>
        <end position="1215"/>
    </location>
</feature>
<feature type="coiled-coil region" evidence="1">
    <location>
        <begin position="1556"/>
        <end position="1601"/>
    </location>
</feature>
<dbReference type="GO" id="GO:0031122">
    <property type="term" value="P:cytoplasmic microtubule organization"/>
    <property type="evidence" value="ECO:0007669"/>
    <property type="project" value="InterPro"/>
</dbReference>
<dbReference type="InterPro" id="IPR008636">
    <property type="entry name" value="Hook_C"/>
</dbReference>
<sequence>MRRTRQTRIKQQQAQYKSERLPPQSQCIDESIMYLREDVEAIATNLQSIPIDNDNDLRRTKLLLETLSSLLINIKTNHGLNCCLNFIGQLQQIDSFLFKLNKSLVEEQCLLRLQLLLQVENLTLKIVHNLLKITNEFRDNRFGKLLENWLDYLIQIRNAICNTQEKSDLVVQFDMIALSLLKCIFFVSTKCEFQIDELNLTNVCGKFIGILRCFSFYGLENYNLNKLSIQLYPSPVGQFLADDRLDGSSPKKRRGKQIDDSQLLDDDECLYNTSGHISSFSTSEYSSSELEDHLESGRTHKERQHNKKMYGKIRMLAYESIQASLTLFGIRVVFGFWSSLFPDSPNSTEYSVLWTITHDNANRVRTSALNFIFNFFNFGKIYIQTLVNEPAQMKLKSTSSFTPLSVSLASMVRELHHFFDQILFCENNSIILILIYKVVSLTVSITPYDKLATEILHPLFYRNSFLLDHKLTQIKNLSLVLFGRIFQMAELPKQFRLWLVSNLSGFEVMSKIFNCCFQFISNPDYNMLGTESIKLLQSILKHHDLMIELLQSEKVQINLNSLCKISIETIQCEKSLTNPIWQIHICKYVHTLGSFLKHVSMAECSIPIYANDEEKQLSIKKWFLEIFYSNLFKSGLIERNNSIVKSSSQVPLINVISLIPENVFNLMDQNTRYYIVSILTQFAKDDLSLEATNNEQHNQNQVIYTKSAAIRCLSILHSFKCLSDDMNLTSDLIELCLEPLECSDDNCNRSKNQKKKEIFLIEHSSWALANICNVVKKNNLELEVEFRLFERIVVCLHRCCYETGNNQYQTDDILVNLVRCAGIVIYIILYRQQLEDSNMATQIEPQLLLQIIERLLDYLTTKRLYKLQWNICIALSYVLPLDSFIRLCDSAPELLPRMFDSLLKIYDCTPNHKVQSYSIYTIMSITDMNHYRMSSDKLNYNDLLSKVVDKFTIDYHTVPIHSQQSWIEKYLFALERLFQNSPKPSSIDVDKLSNFIRNELKITTENSDANDCSQNKSSIEQLRKFDGLFDQDHFPSSLLSKIEVDCGNSWFLRVANLRRIYLCIVDFYGEVLDRTIPEKLQPDLELIARDYDPKHLCHLLQLILGCAINCPNKGKHIEVMTKLSLEVKQGLKIAIDELENFEDSSIATTQQPQSDSISTRTYSSEEFSKLQEELNTANMSRERTTQRCIELETIIDKLKEERQNLKVENEKLSDRLSSKLNPISTESTLRFDSIEHENLFQRLNNQINLLQVELTRMEEQREDYRINLEIKEKEYRKLVLQLEQLQSKLNEFKNDRDELDRLRYLNEEIIKYKNINEVQKKKLEDFNELKKQIKLLEDRNSSLIKQTFELEEEKKSMSVYKGQLELIKKQRDDLRSKANEECFRADKAEDELKRVYKKFDTISHEKEKLQVEIANIKLEMASNKLDPMQGPSIDMDLSRGLSSNITHIMGASSSTPSNNNQLLFQQNENNSEYNEKLIRLQFENDKLKKELLESNDEKIRILESQLDDERSRIVKLESEKKCNNQRIIELEGHINDLELSTNHTSQSTTNNQSIEMLKLKNRIKEMELDRLNLVAQIEKKNEELTEKEERFKKHVTKAKETLVQVEQLQAITHNNSTNIGSKNSSSLPDTSKVVPPGADDTCYWKNLITQKDGEIEKMKHEYDKANSFRDMEERLMTIGFHNLSFHLQRKSAEDRIYSSNFSQSTFLSRQRQASSRKFIIPQSDTGE</sequence>
<dbReference type="Pfam" id="PF05622">
    <property type="entry name" value="HOOK"/>
    <property type="match status" value="1"/>
</dbReference>
<dbReference type="GO" id="GO:0030705">
    <property type="term" value="P:cytoskeleton-dependent intracellular transport"/>
    <property type="evidence" value="ECO:0007669"/>
    <property type="project" value="InterPro"/>
</dbReference>
<evidence type="ECO:0000313" key="5">
    <source>
        <dbReference type="EMBL" id="KAJ6220383.1"/>
    </source>
</evidence>
<keyword evidence="1" id="KW-0175">Coiled coil</keyword>
<dbReference type="InterPro" id="IPR052107">
    <property type="entry name" value="HEAT6"/>
</dbReference>
<dbReference type="InterPro" id="IPR043936">
    <property type="entry name" value="HOOK_N"/>
</dbReference>
<evidence type="ECO:0000256" key="1">
    <source>
        <dbReference type="SAM" id="Coils"/>
    </source>
</evidence>
<dbReference type="EMBL" id="JAPWDV010000002">
    <property type="protein sequence ID" value="KAJ6220383.1"/>
    <property type="molecule type" value="Genomic_DNA"/>
</dbReference>
<feature type="coiled-coil region" evidence="1">
    <location>
        <begin position="1470"/>
        <end position="1526"/>
    </location>
</feature>
<dbReference type="Pfam" id="PF13251">
    <property type="entry name" value="DUF4042"/>
    <property type="match status" value="1"/>
</dbReference>
<name>A0A9Q0M5L1_BLOTA</name>
<evidence type="ECO:0000259" key="4">
    <source>
        <dbReference type="Pfam" id="PF19047"/>
    </source>
</evidence>
<dbReference type="Pfam" id="PF19047">
    <property type="entry name" value="HOOK_N"/>
    <property type="match status" value="1"/>
</dbReference>
<keyword evidence="6" id="KW-1185">Reference proteome</keyword>
<comment type="caution">
    <text evidence="5">The sequence shown here is derived from an EMBL/GenBank/DDBJ whole genome shotgun (WGS) entry which is preliminary data.</text>
</comment>
<feature type="domain" description="DUF4042" evidence="3">
    <location>
        <begin position="312"/>
        <end position="487"/>
    </location>
</feature>
<proteinExistence type="predicted"/>
<dbReference type="Gene3D" id="1.10.418.10">
    <property type="entry name" value="Calponin-like domain"/>
    <property type="match status" value="1"/>
</dbReference>
<evidence type="ECO:0000259" key="2">
    <source>
        <dbReference type="Pfam" id="PF05622"/>
    </source>
</evidence>
<reference evidence="5" key="1">
    <citation type="submission" date="2022-12" db="EMBL/GenBank/DDBJ databases">
        <title>Genome assemblies of Blomia tropicalis.</title>
        <authorList>
            <person name="Cui Y."/>
        </authorList>
    </citation>
    <scope>NUCLEOTIDE SEQUENCE</scope>
    <source>
        <tissue evidence="5">Adult mites</tissue>
    </source>
</reference>
<dbReference type="PANTHER" id="PTHR13366:SF0">
    <property type="entry name" value="HEAT REPEAT-CONTAINING PROTEIN 6"/>
    <property type="match status" value="1"/>
</dbReference>
<dbReference type="InterPro" id="IPR036872">
    <property type="entry name" value="CH_dom_sf"/>
</dbReference>
<accession>A0A9Q0M5L1</accession>
<gene>
    <name evidence="5" type="ORF">RDWZM_006195</name>
</gene>
<dbReference type="Proteomes" id="UP001142055">
    <property type="component" value="Chromosome 2"/>
</dbReference>
<dbReference type="PANTHER" id="PTHR13366">
    <property type="entry name" value="MALARIA ANTIGEN-RELATED"/>
    <property type="match status" value="1"/>
</dbReference>
<dbReference type="GO" id="GO:0008017">
    <property type="term" value="F:microtubule binding"/>
    <property type="evidence" value="ECO:0007669"/>
    <property type="project" value="InterPro"/>
</dbReference>
<evidence type="ECO:0000313" key="6">
    <source>
        <dbReference type="Proteomes" id="UP001142055"/>
    </source>
</evidence>
<feature type="domain" description="HOOK N-terminal" evidence="4">
    <location>
        <begin position="1029"/>
        <end position="1136"/>
    </location>
</feature>
<protein>
    <submittedName>
        <fullName evidence="5">Uncharacterized protein</fullName>
    </submittedName>
</protein>
<dbReference type="InterPro" id="IPR025283">
    <property type="entry name" value="DUF4042"/>
</dbReference>
<dbReference type="SUPFAM" id="SSF116907">
    <property type="entry name" value="Hook domain"/>
    <property type="match status" value="1"/>
</dbReference>
<feature type="domain" description="Hook C-terminal" evidence="2">
    <location>
        <begin position="1186"/>
        <end position="1717"/>
    </location>
</feature>
<evidence type="ECO:0000259" key="3">
    <source>
        <dbReference type="Pfam" id="PF13251"/>
    </source>
</evidence>